<name>A0A011QMW0_ACCRE</name>
<dbReference type="Proteomes" id="UP000022141">
    <property type="component" value="Unassembled WGS sequence"/>
</dbReference>
<gene>
    <name evidence="1" type="ORF">AW11_00883</name>
</gene>
<evidence type="ECO:0000313" key="2">
    <source>
        <dbReference type="Proteomes" id="UP000022141"/>
    </source>
</evidence>
<reference evidence="1" key="1">
    <citation type="submission" date="2014-02" db="EMBL/GenBank/DDBJ databases">
        <title>Expanding our view of genomic diversity in Candidatus Accumulibacter clades.</title>
        <authorList>
            <person name="Skennerton C.T."/>
            <person name="Barr J.J."/>
            <person name="Slater F.R."/>
            <person name="Bond P.L."/>
            <person name="Tyson G.W."/>
        </authorList>
    </citation>
    <scope>NUCLEOTIDE SEQUENCE [LARGE SCALE GENOMIC DNA]</scope>
</reference>
<dbReference type="AlphaFoldDB" id="A0A011QMW0"/>
<sequence>MGSAYVSYACEEKEDNLRPFESWPTMACLVLPKSDSLGETDLFEGRRRKLVMVTHSGKLHTIKPTYPFHRCTHGRCFLEMRSHEPL</sequence>
<organism evidence="1 2">
    <name type="scientific">Accumulibacter regalis</name>
    <dbReference type="NCBI Taxonomy" id="522306"/>
    <lineage>
        <taxon>Bacteria</taxon>
        <taxon>Pseudomonadati</taxon>
        <taxon>Pseudomonadota</taxon>
        <taxon>Betaproteobacteria</taxon>
        <taxon>Candidatus Accumulibacter</taxon>
    </lineage>
</organism>
<protein>
    <submittedName>
        <fullName evidence="1">Uncharacterized protein</fullName>
    </submittedName>
</protein>
<dbReference type="STRING" id="1454004.AW11_00883"/>
<dbReference type="EMBL" id="JEMY01000007">
    <property type="protein sequence ID" value="EXI90370.1"/>
    <property type="molecule type" value="Genomic_DNA"/>
</dbReference>
<proteinExistence type="predicted"/>
<comment type="caution">
    <text evidence="1">The sequence shown here is derived from an EMBL/GenBank/DDBJ whole genome shotgun (WGS) entry which is preliminary data.</text>
</comment>
<evidence type="ECO:0000313" key="1">
    <source>
        <dbReference type="EMBL" id="EXI90370.1"/>
    </source>
</evidence>
<keyword evidence="2" id="KW-1185">Reference proteome</keyword>
<accession>A0A011QMW0</accession>